<evidence type="ECO:0000256" key="1">
    <source>
        <dbReference type="SAM" id="MobiDB-lite"/>
    </source>
</evidence>
<dbReference type="Pfam" id="PF12965">
    <property type="entry name" value="DUF3854"/>
    <property type="match status" value="1"/>
</dbReference>
<evidence type="ECO:0000313" key="4">
    <source>
        <dbReference type="Proteomes" id="UP000753908"/>
    </source>
</evidence>
<dbReference type="EMBL" id="JAHHIF010000010">
    <property type="protein sequence ID" value="MBW4544759.1"/>
    <property type="molecule type" value="Genomic_DNA"/>
</dbReference>
<dbReference type="InterPro" id="IPR027417">
    <property type="entry name" value="P-loop_NTPase"/>
</dbReference>
<evidence type="ECO:0000259" key="2">
    <source>
        <dbReference type="Pfam" id="PF12965"/>
    </source>
</evidence>
<dbReference type="PANTHER" id="PTHR34985:SF1">
    <property type="entry name" value="SLR0554 PROTEIN"/>
    <property type="match status" value="1"/>
</dbReference>
<dbReference type="AlphaFoldDB" id="A0A951PKD1"/>
<accession>A0A951PKD1</accession>
<dbReference type="NCBIfam" id="NF042913">
    <property type="entry name" value="CyRepA1"/>
    <property type="match status" value="1"/>
</dbReference>
<protein>
    <submittedName>
        <fullName evidence="3">DUF3854 domain-containing protein</fullName>
    </submittedName>
</protein>
<gene>
    <name evidence="3" type="ORF">KME25_10010</name>
</gene>
<comment type="caution">
    <text evidence="3">The sequence shown here is derived from an EMBL/GenBank/DDBJ whole genome shotgun (WGS) entry which is preliminary data.</text>
</comment>
<dbReference type="PANTHER" id="PTHR34985">
    <property type="entry name" value="SLR0554 PROTEIN"/>
    <property type="match status" value="1"/>
</dbReference>
<dbReference type="InterPro" id="IPR049996">
    <property type="entry name" value="Slr7037-like"/>
</dbReference>
<reference evidence="3" key="1">
    <citation type="submission" date="2021-05" db="EMBL/GenBank/DDBJ databases">
        <authorList>
            <person name="Pietrasiak N."/>
            <person name="Ward R."/>
            <person name="Stajich J.E."/>
            <person name="Kurbessoian T."/>
        </authorList>
    </citation>
    <scope>NUCLEOTIDE SEQUENCE</scope>
    <source>
        <strain evidence="3">CPER-KK1</strain>
    </source>
</reference>
<evidence type="ECO:0000313" key="3">
    <source>
        <dbReference type="EMBL" id="MBW4544759.1"/>
    </source>
</evidence>
<reference evidence="3" key="2">
    <citation type="journal article" date="2022" name="Microbiol. Resour. Announc.">
        <title>Metagenome Sequencing to Explore Phylogenomics of Terrestrial Cyanobacteria.</title>
        <authorList>
            <person name="Ward R.D."/>
            <person name="Stajich J.E."/>
            <person name="Johansen J.R."/>
            <person name="Huntemann M."/>
            <person name="Clum A."/>
            <person name="Foster B."/>
            <person name="Foster B."/>
            <person name="Roux S."/>
            <person name="Palaniappan K."/>
            <person name="Varghese N."/>
            <person name="Mukherjee S."/>
            <person name="Reddy T.B.K."/>
            <person name="Daum C."/>
            <person name="Copeland A."/>
            <person name="Chen I.A."/>
            <person name="Ivanova N.N."/>
            <person name="Kyrpides N.C."/>
            <person name="Shapiro N."/>
            <person name="Eloe-Fadrosh E.A."/>
            <person name="Pietrasiak N."/>
        </authorList>
    </citation>
    <scope>NUCLEOTIDE SEQUENCE</scope>
    <source>
        <strain evidence="3">CPER-KK1</strain>
    </source>
</reference>
<dbReference type="InterPro" id="IPR024385">
    <property type="entry name" value="DUF3854"/>
</dbReference>
<feature type="domain" description="DUF3854" evidence="2">
    <location>
        <begin position="143"/>
        <end position="271"/>
    </location>
</feature>
<dbReference type="Proteomes" id="UP000753908">
    <property type="component" value="Unassembled WGS sequence"/>
</dbReference>
<sequence length="1029" mass="113987">MNHLQEWGNSCVDDQLTHLNVTPLEGQNTYEYLLYADTLPRRNDGRVKGHILERYQHIEQGGWWCSGIDILTGTDDLWGCFKPSQPRHSNDSRKLIKYEHPPLAPTGLFALRVPLHLWQQIATRYSLTVPPEAIASEQPDQGFWQWLVDHPEIPLCITEGAKKAGALLTAGYAAIALPGVFGGYRVPRDEQGKRIGKSRLIPPLNKVATQGRAIYLAFDQDSKPTTIKAVSTAIRQLGYLFTQQGSPVKIITWNPDLGKGVDDLIATHGQAVFDEAYTSAPTLDTWKAQSLTRLTYPADLRVKRRYLGELPIPATAKLIAIKSPKGTGKTQLLEGVVKEALARKQWILVIGHRIRLVEALCQRFGLNYITEVKDDPSGALLGYGLCLDSLHPTSQARFDASNWSDGVVIIDEVEQVLWHGLDSSTCSSNRVPILKSLKTLMQNVLGGEGQVFVADADLSDVSVDYLVSLSGVQPELFIINNDWKPGADESWQVNSYPESTPQRLVQDLEKHIALGGKPFVCLCAQKLKSQWGTCTLEAYLKQKFPKLRILRIDSESLSEPTHPAYGCMTSLDEVLANYDIVLASPAIETGVSIDIRGHFTSVWGIAQGVQSENSVRQALGRIRENLPRFIWVAPYGFNQVGNGSTSIPALLTSGQSLTQLNVRLLQQSDFDALDDIETSFQAESLLCWAKMAVRHNASMAQYRESVLAALKAEGHQIIEAASVDFSTENTVDDSSTPNPQSPPQDAQAETNSLTAIIAAVRDQNYQAECKAIAQSEDLSENEYQSLQRRLVKTTAQRRAKRKHDLKRRYGIPVTAQLVAQDDAGWYPKLQLHYFLTVGRQYLAQRDAACAQMLIELGDGSIFLPDFNRSQLGAAVGTMELLGVPVLLQSGRELRSTDEDLRAMAALALSNRAALKTTLGIGLAKNAAPITIVRRLLEKIGYGLRCIGRTRQASCKKATPTKGISQSRVRVYQVVNPDDGRFEVFKYWLAMDGKLSTMETNWQESRSSLIDNTNLAVDLEEVEYVQLCLL</sequence>
<feature type="region of interest" description="Disordered" evidence="1">
    <location>
        <begin position="726"/>
        <end position="749"/>
    </location>
</feature>
<organism evidence="3 4">
    <name type="scientific">Symplocastrum torsivum CPER-KK1</name>
    <dbReference type="NCBI Taxonomy" id="450513"/>
    <lineage>
        <taxon>Bacteria</taxon>
        <taxon>Bacillati</taxon>
        <taxon>Cyanobacteriota</taxon>
        <taxon>Cyanophyceae</taxon>
        <taxon>Oscillatoriophycideae</taxon>
        <taxon>Oscillatoriales</taxon>
        <taxon>Microcoleaceae</taxon>
        <taxon>Symplocastrum</taxon>
    </lineage>
</organism>
<name>A0A951PKD1_9CYAN</name>
<proteinExistence type="predicted"/>
<dbReference type="SUPFAM" id="SSF52540">
    <property type="entry name" value="P-loop containing nucleoside triphosphate hydrolases"/>
    <property type="match status" value="1"/>
</dbReference>